<dbReference type="RefSeq" id="WP_350257487.1">
    <property type="nucleotide sequence ID" value="NZ_CP138335.1"/>
</dbReference>
<dbReference type="EMBL" id="CP138335">
    <property type="protein sequence ID" value="XBW07281.1"/>
    <property type="molecule type" value="Genomic_DNA"/>
</dbReference>
<evidence type="ECO:0000256" key="2">
    <source>
        <dbReference type="ARBA" id="ARBA00022777"/>
    </source>
</evidence>
<dbReference type="GO" id="GO:0000160">
    <property type="term" value="P:phosphorelay signal transduction system"/>
    <property type="evidence" value="ECO:0007669"/>
    <property type="project" value="UniProtKB-KW"/>
</dbReference>
<name>A0AAU7V5F2_9ACTO</name>
<dbReference type="PANTHER" id="PTHR24421">
    <property type="entry name" value="NITRATE/NITRITE SENSOR PROTEIN NARX-RELATED"/>
    <property type="match status" value="1"/>
</dbReference>
<evidence type="ECO:0000256" key="4">
    <source>
        <dbReference type="SAM" id="Phobius"/>
    </source>
</evidence>
<dbReference type="KEGG" id="sapp:SAC06_06405"/>
<dbReference type="GO" id="GO:0016301">
    <property type="term" value="F:kinase activity"/>
    <property type="evidence" value="ECO:0007669"/>
    <property type="project" value="UniProtKB-KW"/>
</dbReference>
<feature type="transmembrane region" description="Helical" evidence="4">
    <location>
        <begin position="199"/>
        <end position="218"/>
    </location>
</feature>
<sequence length="419" mass="44957">MNRPPLLRAKRHSPVRPRPVLAGVCSGVAYHLGWSVGTVRLLAFVSSLMMGGGILLYLWLWATVPREGAPTYPPVNPWELPDAPAATLRQPLPNPTSSTLNPSVPVASTQLFMVGIGILGLSMFLWLAPNILGISWLVLVWALVILGGVALVWFQALRINTSPKWQTTGFVLLGVLLIVFGLVRLMVDLNIVPKLDFGVLLGLAVAAVILVALIPLGIKVVDDLTAAKTSEVREAERAEIAAHLHDSVLQTLTLIRAGADDPVRVRSLALTQERELRAWLYTGQAEPEESVAQALKNQASEVEATYGIAIEVVTVGDAVPSPAELAAVAAAGEAMTNAARHGQPPISVFQEVRPKVLEIFVKDAGDGFDPEAIPEDRHGYRHSILGRVERVGGSVTIRQRAGTEVGIVVPRTTAEGIKR</sequence>
<reference evidence="7" key="1">
    <citation type="submission" date="2023-11" db="EMBL/GenBank/DDBJ databases">
        <title>Scrofimicrobium hongkongense sp. nov., isolated from a patient with peritonitis.</title>
        <authorList>
            <person name="Lao H.Y."/>
            <person name="Wong A.Y.P."/>
            <person name="Ng T.L."/>
            <person name="Wong R.Y.L."/>
            <person name="Yau M.C.Y."/>
            <person name="Lam J.Y.W."/>
            <person name="Siu G.K.H."/>
        </authorList>
    </citation>
    <scope>NUCLEOTIDE SEQUENCE</scope>
    <source>
        <strain evidence="7">R131</strain>
    </source>
</reference>
<feature type="transmembrane region" description="Helical" evidence="4">
    <location>
        <begin position="111"/>
        <end position="128"/>
    </location>
</feature>
<organism evidence="7">
    <name type="scientific">Scrofimicrobium appendicitidis</name>
    <dbReference type="NCBI Taxonomy" id="3079930"/>
    <lineage>
        <taxon>Bacteria</taxon>
        <taxon>Bacillati</taxon>
        <taxon>Actinomycetota</taxon>
        <taxon>Actinomycetes</taxon>
        <taxon>Actinomycetales</taxon>
        <taxon>Actinomycetaceae</taxon>
        <taxon>Scrofimicrobium</taxon>
    </lineage>
</organism>
<dbReference type="InterPro" id="IPR003594">
    <property type="entry name" value="HATPase_dom"/>
</dbReference>
<keyword evidence="1" id="KW-0808">Transferase</keyword>
<keyword evidence="2" id="KW-0418">Kinase</keyword>
<gene>
    <name evidence="7" type="ORF">SAC06_06405</name>
</gene>
<dbReference type="PANTHER" id="PTHR24421:SF61">
    <property type="entry name" value="OXYGEN SENSOR HISTIDINE KINASE NREB"/>
    <property type="match status" value="1"/>
</dbReference>
<evidence type="ECO:0000313" key="7">
    <source>
        <dbReference type="EMBL" id="XBW07281.1"/>
    </source>
</evidence>
<keyword evidence="4" id="KW-0472">Membrane</keyword>
<keyword evidence="3" id="KW-0902">Two-component regulatory system</keyword>
<proteinExistence type="predicted"/>
<dbReference type="Pfam" id="PF04024">
    <property type="entry name" value="PspC"/>
    <property type="match status" value="1"/>
</dbReference>
<evidence type="ECO:0000259" key="6">
    <source>
        <dbReference type="Pfam" id="PF13581"/>
    </source>
</evidence>
<dbReference type="InterPro" id="IPR050482">
    <property type="entry name" value="Sensor_HK_TwoCompSys"/>
</dbReference>
<feature type="transmembrane region" description="Helical" evidence="4">
    <location>
        <begin position="134"/>
        <end position="157"/>
    </location>
</feature>
<keyword evidence="4" id="KW-0812">Transmembrane</keyword>
<dbReference type="AlphaFoldDB" id="A0AAU7V5F2"/>
<dbReference type="Pfam" id="PF13581">
    <property type="entry name" value="HATPase_c_2"/>
    <property type="match status" value="1"/>
</dbReference>
<feature type="domain" description="Phage shock protein PspC N-terminal" evidence="5">
    <location>
        <begin position="20"/>
        <end position="67"/>
    </location>
</feature>
<evidence type="ECO:0000259" key="5">
    <source>
        <dbReference type="Pfam" id="PF04024"/>
    </source>
</evidence>
<feature type="domain" description="Histidine kinase/HSP90-like ATPase" evidence="6">
    <location>
        <begin position="326"/>
        <end position="379"/>
    </location>
</feature>
<protein>
    <submittedName>
        <fullName evidence="7">PspC domain-containing protein</fullName>
    </submittedName>
</protein>
<dbReference type="InterPro" id="IPR007168">
    <property type="entry name" value="Phageshock_PspC_N"/>
</dbReference>
<keyword evidence="4" id="KW-1133">Transmembrane helix</keyword>
<dbReference type="SUPFAM" id="SSF55874">
    <property type="entry name" value="ATPase domain of HSP90 chaperone/DNA topoisomerase II/histidine kinase"/>
    <property type="match status" value="1"/>
</dbReference>
<dbReference type="Gene3D" id="3.30.565.10">
    <property type="entry name" value="Histidine kinase-like ATPase, C-terminal domain"/>
    <property type="match status" value="1"/>
</dbReference>
<accession>A0AAU7V5F2</accession>
<feature type="transmembrane region" description="Helical" evidence="4">
    <location>
        <begin position="42"/>
        <end position="62"/>
    </location>
</feature>
<evidence type="ECO:0000256" key="3">
    <source>
        <dbReference type="ARBA" id="ARBA00023012"/>
    </source>
</evidence>
<feature type="transmembrane region" description="Helical" evidence="4">
    <location>
        <begin position="169"/>
        <end position="187"/>
    </location>
</feature>
<dbReference type="InterPro" id="IPR036890">
    <property type="entry name" value="HATPase_C_sf"/>
</dbReference>
<evidence type="ECO:0000256" key="1">
    <source>
        <dbReference type="ARBA" id="ARBA00022679"/>
    </source>
</evidence>